<dbReference type="AlphaFoldDB" id="A0A645ASE4"/>
<sequence>MLQIGKVQKPQAVFLRGIGVGELFYQGHERLHRGRDRLEVGEELITPGVKTFGAFRHARLAPVPDGLDLLLRLRVLAVSHLSQGRKCDLGCCSGLVPSHSGSGAEAGKGLDAVGKAGRVTL</sequence>
<evidence type="ECO:0000313" key="1">
    <source>
        <dbReference type="EMBL" id="MPM56195.1"/>
    </source>
</evidence>
<proteinExistence type="predicted"/>
<protein>
    <submittedName>
        <fullName evidence="1">Uncharacterized protein</fullName>
    </submittedName>
</protein>
<name>A0A645ASE4_9ZZZZ</name>
<dbReference type="EMBL" id="VSSQ01015634">
    <property type="protein sequence ID" value="MPM56195.1"/>
    <property type="molecule type" value="Genomic_DNA"/>
</dbReference>
<reference evidence="1" key="1">
    <citation type="submission" date="2019-08" db="EMBL/GenBank/DDBJ databases">
        <authorList>
            <person name="Kucharzyk K."/>
            <person name="Murdoch R.W."/>
            <person name="Higgins S."/>
            <person name="Loffler F."/>
        </authorList>
    </citation>
    <scope>NUCLEOTIDE SEQUENCE</scope>
</reference>
<organism evidence="1">
    <name type="scientific">bioreactor metagenome</name>
    <dbReference type="NCBI Taxonomy" id="1076179"/>
    <lineage>
        <taxon>unclassified sequences</taxon>
        <taxon>metagenomes</taxon>
        <taxon>ecological metagenomes</taxon>
    </lineage>
</organism>
<gene>
    <name evidence="1" type="ORF">SDC9_102997</name>
</gene>
<comment type="caution">
    <text evidence="1">The sequence shown here is derived from an EMBL/GenBank/DDBJ whole genome shotgun (WGS) entry which is preliminary data.</text>
</comment>
<accession>A0A645ASE4</accession>